<comment type="caution">
    <text evidence="1">The sequence shown here is derived from an EMBL/GenBank/DDBJ whole genome shotgun (WGS) entry which is preliminary data.</text>
</comment>
<keyword evidence="2" id="KW-1185">Reference proteome</keyword>
<dbReference type="AlphaFoldDB" id="A0A9D4M9F2"/>
<evidence type="ECO:0000313" key="1">
    <source>
        <dbReference type="EMBL" id="KAH3872543.1"/>
    </source>
</evidence>
<organism evidence="1 2">
    <name type="scientific">Dreissena polymorpha</name>
    <name type="common">Zebra mussel</name>
    <name type="synonym">Mytilus polymorpha</name>
    <dbReference type="NCBI Taxonomy" id="45954"/>
    <lineage>
        <taxon>Eukaryota</taxon>
        <taxon>Metazoa</taxon>
        <taxon>Spiralia</taxon>
        <taxon>Lophotrochozoa</taxon>
        <taxon>Mollusca</taxon>
        <taxon>Bivalvia</taxon>
        <taxon>Autobranchia</taxon>
        <taxon>Heteroconchia</taxon>
        <taxon>Euheterodonta</taxon>
        <taxon>Imparidentia</taxon>
        <taxon>Neoheterodontei</taxon>
        <taxon>Myida</taxon>
        <taxon>Dreissenoidea</taxon>
        <taxon>Dreissenidae</taxon>
        <taxon>Dreissena</taxon>
    </lineage>
</organism>
<gene>
    <name evidence="1" type="ORF">DPMN_035761</name>
</gene>
<evidence type="ECO:0000313" key="2">
    <source>
        <dbReference type="Proteomes" id="UP000828390"/>
    </source>
</evidence>
<accession>A0A9D4M9F2</accession>
<dbReference type="EMBL" id="JAIWYP010000002">
    <property type="protein sequence ID" value="KAH3872543.1"/>
    <property type="molecule type" value="Genomic_DNA"/>
</dbReference>
<protein>
    <submittedName>
        <fullName evidence="1">Uncharacterized protein</fullName>
    </submittedName>
</protein>
<dbReference type="Proteomes" id="UP000828390">
    <property type="component" value="Unassembled WGS sequence"/>
</dbReference>
<reference evidence="1" key="1">
    <citation type="journal article" date="2019" name="bioRxiv">
        <title>The Genome of the Zebra Mussel, Dreissena polymorpha: A Resource for Invasive Species Research.</title>
        <authorList>
            <person name="McCartney M.A."/>
            <person name="Auch B."/>
            <person name="Kono T."/>
            <person name="Mallez S."/>
            <person name="Zhang Y."/>
            <person name="Obille A."/>
            <person name="Becker A."/>
            <person name="Abrahante J.E."/>
            <person name="Garbe J."/>
            <person name="Badalamenti J.P."/>
            <person name="Herman A."/>
            <person name="Mangelson H."/>
            <person name="Liachko I."/>
            <person name="Sullivan S."/>
            <person name="Sone E.D."/>
            <person name="Koren S."/>
            <person name="Silverstein K.A.T."/>
            <person name="Beckman K.B."/>
            <person name="Gohl D.M."/>
        </authorList>
    </citation>
    <scope>NUCLEOTIDE SEQUENCE</scope>
    <source>
        <strain evidence="1">Duluth1</strain>
        <tissue evidence="1">Whole animal</tissue>
    </source>
</reference>
<name>A0A9D4M9F2_DREPO</name>
<reference evidence="1" key="2">
    <citation type="submission" date="2020-11" db="EMBL/GenBank/DDBJ databases">
        <authorList>
            <person name="McCartney M.A."/>
            <person name="Auch B."/>
            <person name="Kono T."/>
            <person name="Mallez S."/>
            <person name="Becker A."/>
            <person name="Gohl D.M."/>
            <person name="Silverstein K.A.T."/>
            <person name="Koren S."/>
            <person name="Bechman K.B."/>
            <person name="Herman A."/>
            <person name="Abrahante J.E."/>
            <person name="Garbe J."/>
        </authorList>
    </citation>
    <scope>NUCLEOTIDE SEQUENCE</scope>
    <source>
        <strain evidence="1">Duluth1</strain>
        <tissue evidence="1">Whole animal</tissue>
    </source>
</reference>
<proteinExistence type="predicted"/>
<sequence>MGMNLLINAALGETRGPKTETGIYQPSSRGFMDNFTLTTTTHGQARWMLTAMTDVASLARMKNKAAKS</sequence>